<reference evidence="2" key="1">
    <citation type="submission" date="2017-02" db="EMBL/GenBank/DDBJ databases">
        <authorList>
            <person name="Varghese N."/>
            <person name="Submissions S."/>
        </authorList>
    </citation>
    <scope>NUCLEOTIDE SEQUENCE [LARGE SCALE GENOMIC DNA]</scope>
    <source>
        <strain evidence="2">DSM 22224</strain>
    </source>
</reference>
<keyword evidence="2" id="KW-1185">Reference proteome</keyword>
<gene>
    <name evidence="1" type="ORF">SAMN04488128_1011768</name>
</gene>
<protein>
    <submittedName>
        <fullName evidence="1">Uncharacterized protein</fullName>
    </submittedName>
</protein>
<dbReference type="EMBL" id="FUWZ01000001">
    <property type="protein sequence ID" value="SJZ83083.1"/>
    <property type="molecule type" value="Genomic_DNA"/>
</dbReference>
<evidence type="ECO:0000313" key="1">
    <source>
        <dbReference type="EMBL" id="SJZ83083.1"/>
    </source>
</evidence>
<proteinExistence type="predicted"/>
<dbReference type="Proteomes" id="UP000190367">
    <property type="component" value="Unassembled WGS sequence"/>
</dbReference>
<organism evidence="1 2">
    <name type="scientific">Chitinophaga eiseniae</name>
    <dbReference type="NCBI Taxonomy" id="634771"/>
    <lineage>
        <taxon>Bacteria</taxon>
        <taxon>Pseudomonadati</taxon>
        <taxon>Bacteroidota</taxon>
        <taxon>Chitinophagia</taxon>
        <taxon>Chitinophagales</taxon>
        <taxon>Chitinophagaceae</taxon>
        <taxon>Chitinophaga</taxon>
    </lineage>
</organism>
<evidence type="ECO:0000313" key="2">
    <source>
        <dbReference type="Proteomes" id="UP000190367"/>
    </source>
</evidence>
<sequence length="159" mass="18061">MYELFCTLLLRFSDALFILSRGDIRSHSGVSRQKRAPGRRLPLPLRYRGCAPSCHPFRAPSAYVRAAPGLAKGCFYNWWPLCPPSLRCPFCPPPARHPRPFIFDFAVRWRSRPDIGRRRGLLRLALAWPLRCASGPALWLPPQRPGVEGRRGRGDSNSI</sequence>
<name>A0A1T4NV54_9BACT</name>
<dbReference type="AlphaFoldDB" id="A0A1T4NV54"/>
<accession>A0A1T4NV54</accession>